<proteinExistence type="predicted"/>
<organism evidence="1 2">
    <name type="scientific">Haematococcus lacustris</name>
    <name type="common">Green alga</name>
    <name type="synonym">Haematococcus pluvialis</name>
    <dbReference type="NCBI Taxonomy" id="44745"/>
    <lineage>
        <taxon>Eukaryota</taxon>
        <taxon>Viridiplantae</taxon>
        <taxon>Chlorophyta</taxon>
        <taxon>core chlorophytes</taxon>
        <taxon>Chlorophyceae</taxon>
        <taxon>CS clade</taxon>
        <taxon>Chlamydomonadales</taxon>
        <taxon>Haematococcaceae</taxon>
        <taxon>Haematococcus</taxon>
    </lineage>
</organism>
<comment type="caution">
    <text evidence="1">The sequence shown here is derived from an EMBL/GenBank/DDBJ whole genome shotgun (WGS) entry which is preliminary data.</text>
</comment>
<evidence type="ECO:0000313" key="1">
    <source>
        <dbReference type="EMBL" id="GFH31339.1"/>
    </source>
</evidence>
<sequence>MARLSMHEAAWRKPGCGWQLSCGYGAAHLWLTPKAPQPSPHRSFGRLILPARRRACLVDRELGRHTPMASVLACAEADRAHRLVIATQ</sequence>
<evidence type="ECO:0000313" key="2">
    <source>
        <dbReference type="Proteomes" id="UP000485058"/>
    </source>
</evidence>
<dbReference type="AlphaFoldDB" id="A0A6A0AEM6"/>
<reference evidence="1 2" key="1">
    <citation type="submission" date="2020-02" db="EMBL/GenBank/DDBJ databases">
        <title>Draft genome sequence of Haematococcus lacustris strain NIES-144.</title>
        <authorList>
            <person name="Morimoto D."/>
            <person name="Nakagawa S."/>
            <person name="Yoshida T."/>
            <person name="Sawayama S."/>
        </authorList>
    </citation>
    <scope>NUCLEOTIDE SEQUENCE [LARGE SCALE GENOMIC DNA]</scope>
    <source>
        <strain evidence="1 2">NIES-144</strain>
    </source>
</reference>
<dbReference type="Proteomes" id="UP000485058">
    <property type="component" value="Unassembled WGS sequence"/>
</dbReference>
<gene>
    <name evidence="1" type="ORF">HaLaN_30363</name>
</gene>
<accession>A0A6A0AEM6</accession>
<protein>
    <submittedName>
        <fullName evidence="1">Uncharacterized protein</fullName>
    </submittedName>
</protein>
<dbReference type="EMBL" id="BLLF01005547">
    <property type="protein sequence ID" value="GFH31339.1"/>
    <property type="molecule type" value="Genomic_DNA"/>
</dbReference>
<keyword evidence="2" id="KW-1185">Reference proteome</keyword>
<name>A0A6A0AEM6_HAELA</name>